<evidence type="ECO:0000313" key="1">
    <source>
        <dbReference type="EMBL" id="MCL7746617.1"/>
    </source>
</evidence>
<dbReference type="AlphaFoldDB" id="A0A9X1ZZR1"/>
<accession>A0A9X1ZZR1</accession>
<keyword evidence="2" id="KW-1185">Reference proteome</keyword>
<name>A0A9X1ZZR1_9BACI</name>
<proteinExistence type="predicted"/>
<dbReference type="EMBL" id="JAKRYL010000004">
    <property type="protein sequence ID" value="MCL7746617.1"/>
    <property type="molecule type" value="Genomic_DNA"/>
</dbReference>
<sequence>MYRGKAYCEANIYLYAPENACSETLTRRKSVIKNYCSNTVRVTEIRIKESGFDEQKKEHFISLSVMSEVLVKYDPVITHLNDYRVNACREFRKQFPAAGAIMAHYIDTYSPFRLDGFKSRA</sequence>
<dbReference type="RefSeq" id="WP_250095529.1">
    <property type="nucleotide sequence ID" value="NZ_JAKRYL010000004.1"/>
</dbReference>
<dbReference type="Proteomes" id="UP001139150">
    <property type="component" value="Unassembled WGS sequence"/>
</dbReference>
<reference evidence="1" key="1">
    <citation type="submission" date="2022-02" db="EMBL/GenBank/DDBJ databases">
        <title>Halalkalibacter sp. nov. isolated from Lonar Lake, India.</title>
        <authorList>
            <person name="Joshi A."/>
            <person name="Thite S."/>
            <person name="Lodha T."/>
        </authorList>
    </citation>
    <scope>NUCLEOTIDE SEQUENCE</scope>
    <source>
        <strain evidence="1">MEB205</strain>
    </source>
</reference>
<comment type="caution">
    <text evidence="1">The sequence shown here is derived from an EMBL/GenBank/DDBJ whole genome shotgun (WGS) entry which is preliminary data.</text>
</comment>
<evidence type="ECO:0000313" key="2">
    <source>
        <dbReference type="Proteomes" id="UP001139150"/>
    </source>
</evidence>
<gene>
    <name evidence="1" type="ORF">MF646_05705</name>
</gene>
<protein>
    <submittedName>
        <fullName evidence="1">Uncharacterized protein</fullName>
    </submittedName>
</protein>
<organism evidence="1 2">
    <name type="scientific">Halalkalibacter alkaliphilus</name>
    <dbReference type="NCBI Taxonomy" id="2917993"/>
    <lineage>
        <taxon>Bacteria</taxon>
        <taxon>Bacillati</taxon>
        <taxon>Bacillota</taxon>
        <taxon>Bacilli</taxon>
        <taxon>Bacillales</taxon>
        <taxon>Bacillaceae</taxon>
        <taxon>Halalkalibacter</taxon>
    </lineage>
</organism>